<dbReference type="Proteomes" id="UP000783686">
    <property type="component" value="Unassembled WGS sequence"/>
</dbReference>
<dbReference type="InterPro" id="IPR015897">
    <property type="entry name" value="CHK_kinase-like"/>
</dbReference>
<evidence type="ECO:0000259" key="1">
    <source>
        <dbReference type="SMART" id="SM00587"/>
    </source>
</evidence>
<dbReference type="InterPro" id="IPR052961">
    <property type="entry name" value="Oxido-Kinase-like_Enzymes"/>
</dbReference>
<dbReference type="InterPro" id="IPR011009">
    <property type="entry name" value="Kinase-like_dom_sf"/>
</dbReference>
<keyword evidence="3" id="KW-1185">Reference proteome</keyword>
<evidence type="ECO:0000313" key="3">
    <source>
        <dbReference type="Proteomes" id="UP000614601"/>
    </source>
</evidence>
<dbReference type="Proteomes" id="UP000614601">
    <property type="component" value="Unassembled WGS sequence"/>
</dbReference>
<organism evidence="2 3">
    <name type="scientific">Bursaphelenchus okinawaensis</name>
    <dbReference type="NCBI Taxonomy" id="465554"/>
    <lineage>
        <taxon>Eukaryota</taxon>
        <taxon>Metazoa</taxon>
        <taxon>Ecdysozoa</taxon>
        <taxon>Nematoda</taxon>
        <taxon>Chromadorea</taxon>
        <taxon>Rhabditida</taxon>
        <taxon>Tylenchina</taxon>
        <taxon>Tylenchomorpha</taxon>
        <taxon>Aphelenchoidea</taxon>
        <taxon>Aphelenchoididae</taxon>
        <taxon>Bursaphelenchus</taxon>
    </lineage>
</organism>
<dbReference type="SMART" id="SM00587">
    <property type="entry name" value="CHK"/>
    <property type="match status" value="1"/>
</dbReference>
<dbReference type="EMBL" id="CAJFDH010000004">
    <property type="protein sequence ID" value="CAD5219560.1"/>
    <property type="molecule type" value="Genomic_DNA"/>
</dbReference>
<feature type="domain" description="CHK kinase-like" evidence="1">
    <location>
        <begin position="156"/>
        <end position="333"/>
    </location>
</feature>
<name>A0A811KUT3_9BILA</name>
<protein>
    <recommendedName>
        <fullName evidence="1">CHK kinase-like domain-containing protein</fullName>
    </recommendedName>
</protein>
<gene>
    <name evidence="2" type="ORF">BOKJ2_LOCUS8505</name>
</gene>
<dbReference type="OrthoDB" id="10421745at2759"/>
<proteinExistence type="predicted"/>
<dbReference type="SUPFAM" id="SSF56112">
    <property type="entry name" value="Protein kinase-like (PK-like)"/>
    <property type="match status" value="1"/>
</dbReference>
<dbReference type="AlphaFoldDB" id="A0A811KUT3"/>
<dbReference type="PANTHER" id="PTHR23020">
    <property type="entry name" value="UNCHARACTERIZED NUCLEAR HORMONE RECEPTOR-RELATED"/>
    <property type="match status" value="1"/>
</dbReference>
<evidence type="ECO:0000313" key="2">
    <source>
        <dbReference type="EMBL" id="CAD5219560.1"/>
    </source>
</evidence>
<comment type="caution">
    <text evidence="2">The sequence shown here is derived from an EMBL/GenBank/DDBJ whole genome shotgun (WGS) entry which is preliminary data.</text>
</comment>
<accession>A0A811KUT3</accession>
<sequence length="396" mass="46329">MYSRVKMVQVMDSKVLVVQVSSELDLDEYLNSIVTKRWVLDTLHGNSARFDKLRHEHSINRISYREVSGDDKSLYDGCIKIYFDGVKSSFELYIKNDKSNHILHEIKFYNYIGDAYSRMKLPRIYGYYSKKKKSSSKIASIMPKDTEHTKNKMGCMLMAEFDGIRQDTKHGFDIQTSLKIMIDIARYHAFTLCMPNSKRILEKFKNDDKHDIVDEKDINSIISKMDNEYCKENKDLAHRLVKAARKNKVKYDIPKVVVHGHLSTENIYFCKRTNGNTEKDTVSFLNWSSCHLDLGMVDVIRYTLLNTSGNVQNMCLERFIKIHHDTFKAELKKNNINIDFSNYVIKDVLKHLYPSQLVYCITSLYNTYTEAVSKEMKTVLWDRIKGGLELFKKLDF</sequence>
<dbReference type="EMBL" id="CAJFCW020000004">
    <property type="protein sequence ID" value="CAG9112651.1"/>
    <property type="molecule type" value="Genomic_DNA"/>
</dbReference>
<dbReference type="PANTHER" id="PTHR23020:SF41">
    <property type="entry name" value="AMINOGLYCOSIDE PHOSPHOTRANSFERASE DOMAIN-CONTAINING PROTEIN"/>
    <property type="match status" value="1"/>
</dbReference>
<reference evidence="2" key="1">
    <citation type="submission" date="2020-09" db="EMBL/GenBank/DDBJ databases">
        <authorList>
            <person name="Kikuchi T."/>
        </authorList>
    </citation>
    <scope>NUCLEOTIDE SEQUENCE</scope>
    <source>
        <strain evidence="2">SH1</strain>
    </source>
</reference>